<sequence length="213" mass="23182">MIRPYKLVGFGLLGLLLGSTVAAGLQIGFNSLRYLVQPQWLVGTNAWLLLLFVGVGGALAIGGGVGCLLRLADKNRIHPLAIIFGLALGYGLDPYYLAELGWRDPAMMQGSMRALSVLIPAFGFALGLRLKGSMLMAFTGFVSLAALLHALMPRFAGIPILGGDLDLAILSPIHIFVFLRGMFFFLLTIAMQYLSHRLWTVFMKTSPQRREEG</sequence>
<dbReference type="RefSeq" id="WP_210432151.1">
    <property type="nucleotide sequence ID" value="NZ_BKCM01000002.1"/>
</dbReference>
<feature type="transmembrane region" description="Helical" evidence="1">
    <location>
        <begin position="80"/>
        <end position="98"/>
    </location>
</feature>
<organism evidence="2 3">
    <name type="scientific">Iodidimonas gelatinilytica</name>
    <dbReference type="NCBI Taxonomy" id="1236966"/>
    <lineage>
        <taxon>Bacteria</taxon>
        <taxon>Pseudomonadati</taxon>
        <taxon>Pseudomonadota</taxon>
        <taxon>Alphaproteobacteria</taxon>
        <taxon>Iodidimonadales</taxon>
        <taxon>Iodidimonadaceae</taxon>
        <taxon>Iodidimonas</taxon>
    </lineage>
</organism>
<keyword evidence="3" id="KW-1185">Reference proteome</keyword>
<name>A0A5A7MVE6_9PROT</name>
<comment type="caution">
    <text evidence="2">The sequence shown here is derived from an EMBL/GenBank/DDBJ whole genome shotgun (WGS) entry which is preliminary data.</text>
</comment>
<reference evidence="2 3" key="1">
    <citation type="submission" date="2019-09" db="EMBL/GenBank/DDBJ databases">
        <title>NBRP : Genome information of microbial organism related human and environment.</title>
        <authorList>
            <person name="Hattori M."/>
            <person name="Oshima K."/>
            <person name="Inaba H."/>
            <person name="Suda W."/>
            <person name="Sakamoto M."/>
            <person name="Iino T."/>
            <person name="Kitahara M."/>
            <person name="Oshida Y."/>
            <person name="Iida T."/>
            <person name="Kudo T."/>
            <person name="Itoh T."/>
            <person name="Ohkuma M."/>
        </authorList>
    </citation>
    <scope>NUCLEOTIDE SEQUENCE [LARGE SCALE GENOMIC DNA]</scope>
    <source>
        <strain evidence="2 3">Mie-1</strain>
    </source>
</reference>
<feature type="transmembrane region" description="Helical" evidence="1">
    <location>
        <begin position="135"/>
        <end position="152"/>
    </location>
</feature>
<protein>
    <submittedName>
        <fullName evidence="2">Uncharacterized protein</fullName>
    </submittedName>
</protein>
<accession>A0A5A7MVE6</accession>
<evidence type="ECO:0000313" key="2">
    <source>
        <dbReference type="EMBL" id="GEQ99806.1"/>
    </source>
</evidence>
<dbReference type="Proteomes" id="UP000325187">
    <property type="component" value="Unassembled WGS sequence"/>
</dbReference>
<proteinExistence type="predicted"/>
<keyword evidence="1" id="KW-0812">Transmembrane</keyword>
<dbReference type="EMBL" id="BKCM01000002">
    <property type="protein sequence ID" value="GEQ99806.1"/>
    <property type="molecule type" value="Genomic_DNA"/>
</dbReference>
<evidence type="ECO:0000256" key="1">
    <source>
        <dbReference type="SAM" id="Phobius"/>
    </source>
</evidence>
<dbReference type="AlphaFoldDB" id="A0A5A7MVE6"/>
<feature type="transmembrane region" description="Helical" evidence="1">
    <location>
        <begin position="172"/>
        <end position="194"/>
    </location>
</feature>
<keyword evidence="1" id="KW-1133">Transmembrane helix</keyword>
<evidence type="ECO:0000313" key="3">
    <source>
        <dbReference type="Proteomes" id="UP000325187"/>
    </source>
</evidence>
<feature type="transmembrane region" description="Helical" evidence="1">
    <location>
        <begin position="110"/>
        <end position="128"/>
    </location>
</feature>
<feature type="transmembrane region" description="Helical" evidence="1">
    <location>
        <begin position="46"/>
        <end position="68"/>
    </location>
</feature>
<keyword evidence="1" id="KW-0472">Membrane</keyword>
<gene>
    <name evidence="2" type="ORF">JCM17845_04300</name>
</gene>